<dbReference type="STRING" id="260086.SAMN05216207_101017"/>
<dbReference type="InterPro" id="IPR016064">
    <property type="entry name" value="NAD/diacylglycerol_kinase_sf"/>
</dbReference>
<evidence type="ECO:0000313" key="2">
    <source>
        <dbReference type="Proteomes" id="UP000199614"/>
    </source>
</evidence>
<dbReference type="RefSeq" id="WP_245773466.1">
    <property type="nucleotide sequence ID" value="NZ_FOUY01000010.1"/>
</dbReference>
<dbReference type="SUPFAM" id="SSF111331">
    <property type="entry name" value="NAD kinase/diacylglycerol kinase-like"/>
    <property type="match status" value="1"/>
</dbReference>
<dbReference type="AlphaFoldDB" id="A0A1I4X4D8"/>
<evidence type="ECO:0000313" key="1">
    <source>
        <dbReference type="EMBL" id="SFN20210.1"/>
    </source>
</evidence>
<organism evidence="1 2">
    <name type="scientific">Pseudonocardia ammonioxydans</name>
    <dbReference type="NCBI Taxonomy" id="260086"/>
    <lineage>
        <taxon>Bacteria</taxon>
        <taxon>Bacillati</taxon>
        <taxon>Actinomycetota</taxon>
        <taxon>Actinomycetes</taxon>
        <taxon>Pseudonocardiales</taxon>
        <taxon>Pseudonocardiaceae</taxon>
        <taxon>Pseudonocardia</taxon>
    </lineage>
</organism>
<name>A0A1I4X4D8_PSUAM</name>
<protein>
    <submittedName>
        <fullName evidence="1">Uncharacterized protein</fullName>
    </submittedName>
</protein>
<keyword evidence="2" id="KW-1185">Reference proteome</keyword>
<sequence length="194" mass="20324">MYATVVRSEDYRATKLATTARLLPDLLGPDAAPFDLRFRSSDGQSARTADLLLVSNGPYRLGHLGGFGTRERMDTGLLGVVTVTVDRAWDVTALLAAEAGGHLERFHGYREWTTPAFRVDSGVAAIDLGIDGESVQLAPPLEFRSLPGALRVRVPVEAPGAPPAAVAPAGLSAAVTALFRVLAGRSARPPAPGG</sequence>
<proteinExistence type="predicted"/>
<dbReference type="Proteomes" id="UP000199614">
    <property type="component" value="Unassembled WGS sequence"/>
</dbReference>
<dbReference type="EMBL" id="FOUY01000010">
    <property type="protein sequence ID" value="SFN20210.1"/>
    <property type="molecule type" value="Genomic_DNA"/>
</dbReference>
<accession>A0A1I4X4D8</accession>
<reference evidence="1 2" key="1">
    <citation type="submission" date="2016-10" db="EMBL/GenBank/DDBJ databases">
        <authorList>
            <person name="de Groot N.N."/>
        </authorList>
    </citation>
    <scope>NUCLEOTIDE SEQUENCE [LARGE SCALE GENOMIC DNA]</scope>
    <source>
        <strain evidence="1 2">CGMCC 4.1877</strain>
    </source>
</reference>
<dbReference type="Gene3D" id="2.60.200.40">
    <property type="match status" value="1"/>
</dbReference>
<gene>
    <name evidence="1" type="ORF">SAMN05216207_101017</name>
</gene>